<evidence type="ECO:0000256" key="1">
    <source>
        <dbReference type="SAM" id="Phobius"/>
    </source>
</evidence>
<feature type="domain" description="CWH43-like N-terminal" evidence="2">
    <location>
        <begin position="3"/>
        <end position="86"/>
    </location>
</feature>
<dbReference type="Proteomes" id="UP000887565">
    <property type="component" value="Unplaced"/>
</dbReference>
<accession>A0A915IS42</accession>
<evidence type="ECO:0000313" key="4">
    <source>
        <dbReference type="WBParaSite" id="nRc.2.0.1.t16847-RA"/>
    </source>
</evidence>
<name>A0A915IS42_ROMCU</name>
<dbReference type="WBParaSite" id="nRc.2.0.1.t16847-RA">
    <property type="protein sequence ID" value="nRc.2.0.1.t16847-RA"/>
    <property type="gene ID" value="nRc.2.0.1.g16847"/>
</dbReference>
<keyword evidence="1" id="KW-0472">Membrane</keyword>
<organism evidence="3 4">
    <name type="scientific">Romanomermis culicivorax</name>
    <name type="common">Nematode worm</name>
    <dbReference type="NCBI Taxonomy" id="13658"/>
    <lineage>
        <taxon>Eukaryota</taxon>
        <taxon>Metazoa</taxon>
        <taxon>Ecdysozoa</taxon>
        <taxon>Nematoda</taxon>
        <taxon>Enoplea</taxon>
        <taxon>Dorylaimia</taxon>
        <taxon>Mermithida</taxon>
        <taxon>Mermithoidea</taxon>
        <taxon>Mermithidae</taxon>
        <taxon>Romanomermis</taxon>
    </lineage>
</organism>
<keyword evidence="3" id="KW-1185">Reference proteome</keyword>
<feature type="transmembrane region" description="Helical" evidence="1">
    <location>
        <begin position="62"/>
        <end position="82"/>
    </location>
</feature>
<keyword evidence="1" id="KW-1133">Transmembrane helix</keyword>
<dbReference type="AlphaFoldDB" id="A0A915IS42"/>
<feature type="transmembrane region" description="Helical" evidence="1">
    <location>
        <begin position="20"/>
        <end position="42"/>
    </location>
</feature>
<sequence length="112" mass="13244">MAANFVSMSVVGSHYPQKFVWNFAVFTYAIARAYWGLNYFFVFKHCSAYSSSALWYRVFNKLIFAQTAAEILGLFVVISVTIEEHFRKIFMQRCTHWDMVFSCWPPVPIWFQ</sequence>
<keyword evidence="1" id="KW-0812">Transmembrane</keyword>
<evidence type="ECO:0000259" key="2">
    <source>
        <dbReference type="Pfam" id="PF10277"/>
    </source>
</evidence>
<evidence type="ECO:0000313" key="3">
    <source>
        <dbReference type="Proteomes" id="UP000887565"/>
    </source>
</evidence>
<reference evidence="4" key="1">
    <citation type="submission" date="2022-11" db="UniProtKB">
        <authorList>
            <consortium name="WormBaseParasite"/>
        </authorList>
    </citation>
    <scope>IDENTIFICATION</scope>
</reference>
<proteinExistence type="predicted"/>
<protein>
    <recommendedName>
        <fullName evidence="2">CWH43-like N-terminal domain-containing protein</fullName>
    </recommendedName>
</protein>
<dbReference type="Pfam" id="PF10277">
    <property type="entry name" value="Frag1"/>
    <property type="match status" value="1"/>
</dbReference>
<dbReference type="InterPro" id="IPR019402">
    <property type="entry name" value="CWH43_N"/>
</dbReference>